<dbReference type="InterPro" id="IPR036091">
    <property type="entry name" value="Prodiol/glycerol_DeHase__sf_su"/>
</dbReference>
<name>A0A3G1L2R1_FORW1</name>
<evidence type="ECO:0000256" key="1">
    <source>
        <dbReference type="SAM" id="MobiDB-lite"/>
    </source>
</evidence>
<protein>
    <recommendedName>
        <fullName evidence="4">Propanediol dehydratase small subunit PduE</fullName>
    </recommendedName>
</protein>
<dbReference type="Pfam" id="PF02287">
    <property type="entry name" value="Dehydratase_SU"/>
    <property type="match status" value="1"/>
</dbReference>
<dbReference type="SUPFAM" id="SSF47148">
    <property type="entry name" value="Diol dehydratase, gamma subunit"/>
    <property type="match status" value="1"/>
</dbReference>
<sequence length="156" mass="17349">MQSLGGNALAPSAGEKTGGDGQKLSVEDFPLQEKRPELIRSKTGKKMEELTLEALMKGQINFEDFRTDPGILEYQAQIAEAAGRPQLAQNLRRAMELTALPDEEVLSLYNSLRPYRSSKAQLLGYAEHLEKTYQAIACAKLFREAAEVYEKRGMLA</sequence>
<dbReference type="KEGG" id="fwa:DCMF_27345"/>
<evidence type="ECO:0008006" key="4">
    <source>
        <dbReference type="Google" id="ProtNLM"/>
    </source>
</evidence>
<dbReference type="InterPro" id="IPR003207">
    <property type="entry name" value="Ppandiol/glycerol_DeHydtase_su"/>
</dbReference>
<dbReference type="AlphaFoldDB" id="A0A3G1L2R1"/>
<dbReference type="PIRSF" id="PIRSF018505">
    <property type="entry name" value="Prpndl_dhdrts_sm"/>
    <property type="match status" value="1"/>
</dbReference>
<gene>
    <name evidence="2" type="ORF">DCMF_27345</name>
</gene>
<proteinExistence type="predicted"/>
<keyword evidence="3" id="KW-1185">Reference proteome</keyword>
<dbReference type="NCBIfam" id="NF011972">
    <property type="entry name" value="PRK15443.1-3"/>
    <property type="match status" value="1"/>
</dbReference>
<dbReference type="EMBL" id="CP017634">
    <property type="protein sequence ID" value="ATW28950.1"/>
    <property type="molecule type" value="Genomic_DNA"/>
</dbReference>
<organism evidence="2 3">
    <name type="scientific">Formimonas warabiya</name>
    <dbReference type="NCBI Taxonomy" id="1761012"/>
    <lineage>
        <taxon>Bacteria</taxon>
        <taxon>Bacillati</taxon>
        <taxon>Bacillota</taxon>
        <taxon>Clostridia</taxon>
        <taxon>Eubacteriales</taxon>
        <taxon>Peptococcaceae</taxon>
        <taxon>Candidatus Formimonas</taxon>
    </lineage>
</organism>
<feature type="region of interest" description="Disordered" evidence="1">
    <location>
        <begin position="1"/>
        <end position="37"/>
    </location>
</feature>
<reference evidence="2 3" key="1">
    <citation type="submission" date="2016-10" db="EMBL/GenBank/DDBJ databases">
        <title>Complete Genome Sequence of Peptococcaceae strain DCMF.</title>
        <authorList>
            <person name="Edwards R.J."/>
            <person name="Holland S.I."/>
            <person name="Deshpande N.P."/>
            <person name="Wong Y.K."/>
            <person name="Ertan H."/>
            <person name="Manefield M."/>
            <person name="Russell T.L."/>
            <person name="Lee M.J."/>
        </authorList>
    </citation>
    <scope>NUCLEOTIDE SEQUENCE [LARGE SCALE GENOMIC DNA]</scope>
    <source>
        <strain evidence="2 3">DCMF</strain>
    </source>
</reference>
<evidence type="ECO:0000313" key="3">
    <source>
        <dbReference type="Proteomes" id="UP000323521"/>
    </source>
</evidence>
<accession>A0A3G1L2R1</accession>
<evidence type="ECO:0000313" key="2">
    <source>
        <dbReference type="EMBL" id="ATW28950.1"/>
    </source>
</evidence>
<dbReference type="Proteomes" id="UP000323521">
    <property type="component" value="Chromosome"/>
</dbReference>
<dbReference type="Gene3D" id="1.10.1510.20">
    <property type="entry name" value="Propanediol/glycerol dehydratase, small subunit"/>
    <property type="match status" value="1"/>
</dbReference>